<accession>A0A844ZE50</accession>
<dbReference type="OrthoDB" id="7391698at2"/>
<sequence>MTDHPSTFHGDPQNTGAIDWDDRAALHRVGDGRGVFDGSKALKHGTFSDIIKHLMMLPAEEREKYAIQKAGDRKYTAEEAVALADHPNFPRD</sequence>
<dbReference type="Proteomes" id="UP000433104">
    <property type="component" value="Unassembled WGS sequence"/>
</dbReference>
<gene>
    <name evidence="1" type="ORF">GRI38_05275</name>
</gene>
<reference evidence="1 2" key="1">
    <citation type="submission" date="2019-12" db="EMBL/GenBank/DDBJ databases">
        <title>Genomic-based taxomic classification of the family Erythrobacteraceae.</title>
        <authorList>
            <person name="Xu L."/>
        </authorList>
    </citation>
    <scope>NUCLEOTIDE SEQUENCE [LARGE SCALE GENOMIC DNA]</scope>
    <source>
        <strain evidence="1 2">MCCC 1A09962</strain>
    </source>
</reference>
<dbReference type="RefSeq" id="WP_160681841.1">
    <property type="nucleotide sequence ID" value="NZ_WTYW01000001.1"/>
</dbReference>
<organism evidence="1 2">
    <name type="scientific">Parapontixanthobacter aurantiacus</name>
    <dbReference type="NCBI Taxonomy" id="1463599"/>
    <lineage>
        <taxon>Bacteria</taxon>
        <taxon>Pseudomonadati</taxon>
        <taxon>Pseudomonadota</taxon>
        <taxon>Alphaproteobacteria</taxon>
        <taxon>Sphingomonadales</taxon>
        <taxon>Erythrobacteraceae</taxon>
        <taxon>Parapontixanthobacter</taxon>
    </lineage>
</organism>
<dbReference type="EMBL" id="WTYW01000001">
    <property type="protein sequence ID" value="MXO85436.1"/>
    <property type="molecule type" value="Genomic_DNA"/>
</dbReference>
<evidence type="ECO:0000313" key="1">
    <source>
        <dbReference type="EMBL" id="MXO85436.1"/>
    </source>
</evidence>
<proteinExistence type="predicted"/>
<dbReference type="AlphaFoldDB" id="A0A844ZE50"/>
<name>A0A844ZE50_9SPHN</name>
<comment type="caution">
    <text evidence="1">The sequence shown here is derived from an EMBL/GenBank/DDBJ whole genome shotgun (WGS) entry which is preliminary data.</text>
</comment>
<keyword evidence="2" id="KW-1185">Reference proteome</keyword>
<protein>
    <submittedName>
        <fullName evidence="1">Uncharacterized protein</fullName>
    </submittedName>
</protein>
<evidence type="ECO:0000313" key="2">
    <source>
        <dbReference type="Proteomes" id="UP000433104"/>
    </source>
</evidence>